<evidence type="ECO:0000256" key="3">
    <source>
        <dbReference type="ARBA" id="ARBA00009214"/>
    </source>
</evidence>
<evidence type="ECO:0000256" key="2">
    <source>
        <dbReference type="ARBA" id="ARBA00004613"/>
    </source>
</evidence>
<sequence>MPLPPGPAGPLLLGLVLACLLPPFSRSVTGRVPGVCLCVFVHVCNTPAVGVGVFPWWGCVPWCAYMGVCVHAPDGANRTEPAPEARGRRQAPARRPRSVQIAPEPIDCQLSDWSPWTTCDPCQKLRYRSARVLRPSQFNGEPCQDPDTEAEACAAPGPCPKLRPCEGFLCEETGRCIKRRLRCNGDDDCGDGSDERGCSKIYQKCSPDLERYWAIGRLASGLNLFTNQLEGPVLDHVHFAGACAPNYVLDRRFRKPYNVEGYEPQTKGKYEFVLKEYSSFSSFERDTMLNRSVQSSFGLGFKISKVFEFGFNHNSNDVRNYVSRTKRFSSSESRFMYARSELSVAQYKLKSRGLVLHPDFLRRVRKLPLPYAYGDYRDLFRDFGTHFVTEARLGGVYEYTLVMNGRALEELGVSLSDVQSCVQGGLKAGATVKGVYVSVGVSHGKCKAILDDIRGEKRKFVQDFVVLVRGGGSEHVTALAHKDLPTADLMQEWGDSVQYNPEIIQLQAEPLYELVTPADFASASTLRQNMKRALDEFHEETSPCRCAPCRGNGIPILKGEDPPEAGATPSRRGGVTAERDLLRPPGASGRDPGFGL</sequence>
<dbReference type="GO" id="GO:1902495">
    <property type="term" value="C:transmembrane transporter complex"/>
    <property type="evidence" value="ECO:0007669"/>
    <property type="project" value="Ensembl"/>
</dbReference>
<dbReference type="InterPro" id="IPR000884">
    <property type="entry name" value="TSP1_rpt"/>
</dbReference>
<dbReference type="GO" id="GO:0006957">
    <property type="term" value="P:complement activation, alternative pathway"/>
    <property type="evidence" value="ECO:0007669"/>
    <property type="project" value="UniProtKB-KW"/>
</dbReference>
<dbReference type="GO" id="GO:0160257">
    <property type="term" value="P:complement activation, GZMK pathway"/>
    <property type="evidence" value="ECO:0007669"/>
    <property type="project" value="Ensembl"/>
</dbReference>
<dbReference type="InterPro" id="IPR036055">
    <property type="entry name" value="LDL_receptor-like_sf"/>
</dbReference>
<dbReference type="Ensembl" id="ENSOANT00000056810.1">
    <property type="protein sequence ID" value="ENSOANP00000054584.1"/>
    <property type="gene ID" value="ENSOANG00000041109.1"/>
</dbReference>
<dbReference type="PROSITE" id="PS01209">
    <property type="entry name" value="LDLRA_1"/>
    <property type="match status" value="1"/>
</dbReference>
<evidence type="ECO:0000256" key="17">
    <source>
        <dbReference type="ARBA" id="ARBA00023298"/>
    </source>
</evidence>
<dbReference type="PROSITE" id="PS50092">
    <property type="entry name" value="TSP1"/>
    <property type="match status" value="1"/>
</dbReference>
<evidence type="ECO:0000256" key="7">
    <source>
        <dbReference type="ARBA" id="ARBA00022537"/>
    </source>
</evidence>
<evidence type="ECO:0000256" key="12">
    <source>
        <dbReference type="ARBA" id="ARBA00023058"/>
    </source>
</evidence>
<dbReference type="GO" id="GO:0005615">
    <property type="term" value="C:extracellular space"/>
    <property type="evidence" value="ECO:0000318"/>
    <property type="project" value="GO_Central"/>
</dbReference>
<dbReference type="InParanoid" id="A0A6I8PQX7"/>
<evidence type="ECO:0000256" key="15">
    <source>
        <dbReference type="ARBA" id="ARBA00023162"/>
    </source>
</evidence>
<evidence type="ECO:0000256" key="11">
    <source>
        <dbReference type="ARBA" id="ARBA00022875"/>
    </source>
</evidence>
<dbReference type="Gene3D" id="4.10.400.10">
    <property type="entry name" value="Low-density Lipoprotein Receptor"/>
    <property type="match status" value="1"/>
</dbReference>
<evidence type="ECO:0000256" key="20">
    <source>
        <dbReference type="ARBA" id="ARBA00093472"/>
    </source>
</evidence>
<keyword evidence="26" id="KW-1185">Reference proteome</keyword>
<feature type="domain" description="MACPF" evidence="24">
    <location>
        <begin position="201"/>
        <end position="545"/>
    </location>
</feature>
<evidence type="ECO:0000256" key="14">
    <source>
        <dbReference type="ARBA" id="ARBA00023157"/>
    </source>
</evidence>
<dbReference type="InterPro" id="IPR020863">
    <property type="entry name" value="MACPF_CS"/>
</dbReference>
<dbReference type="OMA" id="KYYAGAC"/>
<dbReference type="Gene3D" id="2.20.100.10">
    <property type="entry name" value="Thrombospondin type-1 (TSP1) repeat"/>
    <property type="match status" value="1"/>
</dbReference>
<evidence type="ECO:0000256" key="21">
    <source>
        <dbReference type="PROSITE-ProRule" id="PRU00124"/>
    </source>
</evidence>
<reference evidence="25 26" key="1">
    <citation type="journal article" date="2008" name="Nature">
        <title>Genome analysis of the platypus reveals unique signatures of evolution.</title>
        <authorList>
            <person name="Warren W.C."/>
            <person name="Hillier L.W."/>
            <person name="Marshall Graves J.A."/>
            <person name="Birney E."/>
            <person name="Ponting C.P."/>
            <person name="Grutzner F."/>
            <person name="Belov K."/>
            <person name="Miller W."/>
            <person name="Clarke L."/>
            <person name="Chinwalla A.T."/>
            <person name="Yang S.P."/>
            <person name="Heger A."/>
            <person name="Locke D.P."/>
            <person name="Miethke P."/>
            <person name="Waters P.D."/>
            <person name="Veyrunes F."/>
            <person name="Fulton L."/>
            <person name="Fulton B."/>
            <person name="Graves T."/>
            <person name="Wallis J."/>
            <person name="Puente X.S."/>
            <person name="Lopez-Otin C."/>
            <person name="Ordonez G.R."/>
            <person name="Eichler E.E."/>
            <person name="Chen L."/>
            <person name="Cheng Z."/>
            <person name="Deakin J.E."/>
            <person name="Alsop A."/>
            <person name="Thompson K."/>
            <person name="Kirby P."/>
            <person name="Papenfuss A.T."/>
            <person name="Wakefield M.J."/>
            <person name="Olender T."/>
            <person name="Lancet D."/>
            <person name="Huttley G.A."/>
            <person name="Smit A.F."/>
            <person name="Pask A."/>
            <person name="Temple-Smith P."/>
            <person name="Batzer M.A."/>
            <person name="Walker J.A."/>
            <person name="Konkel M.K."/>
            <person name="Harris R.S."/>
            <person name="Whittington C.M."/>
            <person name="Wong E.S."/>
            <person name="Gemmell N.J."/>
            <person name="Buschiazzo E."/>
            <person name="Vargas Jentzsch I.M."/>
            <person name="Merkel A."/>
            <person name="Schmitz J."/>
            <person name="Zemann A."/>
            <person name="Churakov G."/>
            <person name="Kriegs J.O."/>
            <person name="Brosius J."/>
            <person name="Murchison E.P."/>
            <person name="Sachidanandam R."/>
            <person name="Smith C."/>
            <person name="Hannon G.J."/>
            <person name="Tsend-Ayush E."/>
            <person name="McMillan D."/>
            <person name="Attenborough R."/>
            <person name="Rens W."/>
            <person name="Ferguson-Smith M."/>
            <person name="Lefevre C.M."/>
            <person name="Sharp J.A."/>
            <person name="Nicholas K.R."/>
            <person name="Ray D.A."/>
            <person name="Kube M."/>
            <person name="Reinhardt R."/>
            <person name="Pringle T.H."/>
            <person name="Taylor J."/>
            <person name="Jones R.C."/>
            <person name="Nixon B."/>
            <person name="Dacheux J.L."/>
            <person name="Niwa H."/>
            <person name="Sekita Y."/>
            <person name="Huang X."/>
            <person name="Stark A."/>
            <person name="Kheradpour P."/>
            <person name="Kellis M."/>
            <person name="Flicek P."/>
            <person name="Chen Y."/>
            <person name="Webber C."/>
            <person name="Hardison R."/>
            <person name="Nelson J."/>
            <person name="Hallsworth-Pepin K."/>
            <person name="Delehaunty K."/>
            <person name="Markovic C."/>
            <person name="Minx P."/>
            <person name="Feng Y."/>
            <person name="Kremitzki C."/>
            <person name="Mitreva M."/>
            <person name="Glasscock J."/>
            <person name="Wylie T."/>
            <person name="Wohldmann P."/>
            <person name="Thiru P."/>
            <person name="Nhan M.N."/>
            <person name="Pohl C.S."/>
            <person name="Smith S.M."/>
            <person name="Hou S."/>
            <person name="Nefedov M."/>
            <person name="de Jong P.J."/>
            <person name="Renfree M.B."/>
            <person name="Mardis E.R."/>
            <person name="Wilson R.K."/>
        </authorList>
    </citation>
    <scope>NUCLEOTIDE SEQUENCE [LARGE SCALE GENOMIC DNA]</scope>
    <source>
        <strain evidence="25 26">Glennie</strain>
    </source>
</reference>
<feature type="signal peptide" evidence="23">
    <location>
        <begin position="1"/>
        <end position="27"/>
    </location>
</feature>
<dbReference type="Pfam" id="PF00057">
    <property type="entry name" value="Ldl_recept_a"/>
    <property type="match status" value="1"/>
</dbReference>
<dbReference type="PROSITE" id="PS00279">
    <property type="entry name" value="MACPF_1"/>
    <property type="match status" value="1"/>
</dbReference>
<dbReference type="SMART" id="SM00192">
    <property type="entry name" value="LDLa"/>
    <property type="match status" value="1"/>
</dbReference>
<evidence type="ECO:0000256" key="1">
    <source>
        <dbReference type="ARBA" id="ARBA00004175"/>
    </source>
</evidence>
<dbReference type="InterPro" id="IPR001862">
    <property type="entry name" value="MAC_perforin"/>
</dbReference>
<dbReference type="InterPro" id="IPR020864">
    <property type="entry name" value="MACPF"/>
</dbReference>
<dbReference type="SMART" id="SM00209">
    <property type="entry name" value="TSP1"/>
    <property type="match status" value="1"/>
</dbReference>
<reference evidence="25" key="3">
    <citation type="submission" date="2025-09" db="UniProtKB">
        <authorList>
            <consortium name="Ensembl"/>
        </authorList>
    </citation>
    <scope>IDENTIFICATION</scope>
    <source>
        <strain evidence="25">Glennie</strain>
    </source>
</reference>
<dbReference type="PROSITE" id="PS50068">
    <property type="entry name" value="LDLRA_2"/>
    <property type="match status" value="1"/>
</dbReference>
<feature type="chain" id="PRO_5026309007" description="Complement component C8 beta chain" evidence="23">
    <location>
        <begin position="28"/>
        <end position="596"/>
    </location>
</feature>
<protein>
    <recommendedName>
        <fullName evidence="4">Complement component C8 beta chain</fullName>
    </recommendedName>
    <alternativeName>
        <fullName evidence="18">Complement component 8 subunit beta</fullName>
    </alternativeName>
</protein>
<dbReference type="GO" id="GO:0044218">
    <property type="term" value="C:other organism cell membrane"/>
    <property type="evidence" value="ECO:0007669"/>
    <property type="project" value="UniProtKB-KW"/>
</dbReference>
<dbReference type="GO" id="GO:0031640">
    <property type="term" value="P:killing of cells of another organism"/>
    <property type="evidence" value="ECO:0007669"/>
    <property type="project" value="UniProtKB-KW"/>
</dbReference>
<evidence type="ECO:0000256" key="13">
    <source>
        <dbReference type="ARBA" id="ARBA00023136"/>
    </source>
</evidence>
<keyword evidence="23" id="KW-0732">Signal</keyword>
<dbReference type="SUPFAM" id="SSF57424">
    <property type="entry name" value="LDL receptor-like module"/>
    <property type="match status" value="1"/>
</dbReference>
<dbReference type="SMART" id="SM00457">
    <property type="entry name" value="MACPF"/>
    <property type="match status" value="1"/>
</dbReference>
<dbReference type="PRINTS" id="PR00764">
    <property type="entry name" value="COMPLEMENTC9"/>
</dbReference>
<feature type="compositionally biased region" description="Basic residues" evidence="22">
    <location>
        <begin position="88"/>
        <end position="97"/>
    </location>
</feature>
<comment type="subunit">
    <text evidence="20">Heterotrimer of 3 chains: alpha (C8A), beta (C8B) and gamma (C8G); the alpha and gamma chains are disulfide bonded. Component of the membrane attack complex (MAC), composed of complement C5b, C6, C7, C8A, C8B, C8G and multiple copies of the pore-forming subunit C9.</text>
</comment>
<organism evidence="25 26">
    <name type="scientific">Ornithorhynchus anatinus</name>
    <name type="common">Duckbill platypus</name>
    <dbReference type="NCBI Taxonomy" id="9258"/>
    <lineage>
        <taxon>Eukaryota</taxon>
        <taxon>Metazoa</taxon>
        <taxon>Chordata</taxon>
        <taxon>Craniata</taxon>
        <taxon>Vertebrata</taxon>
        <taxon>Euteleostomi</taxon>
        <taxon>Mammalia</taxon>
        <taxon>Monotremata</taxon>
        <taxon>Ornithorhynchidae</taxon>
        <taxon>Ornithorhynchus</taxon>
    </lineage>
</organism>
<comment type="subcellular location">
    <subcellularLocation>
        <location evidence="2">Secreted</location>
    </subcellularLocation>
    <subcellularLocation>
        <location evidence="1">Target cell membrane</location>
    </subcellularLocation>
</comment>
<comment type="caution">
    <text evidence="21">Lacks conserved residue(s) required for the propagation of feature annotation.</text>
</comment>
<dbReference type="InterPro" id="IPR023415">
    <property type="entry name" value="LDLR_class-A_CS"/>
</dbReference>
<keyword evidence="12" id="KW-0473">Membrane attack complex</keyword>
<keyword evidence="15" id="KW-0179">Complement alternate pathway</keyword>
<dbReference type="Bgee" id="ENSOANG00000041109">
    <property type="expression patterns" value="Expressed in liver and 3 other cell types or tissues"/>
</dbReference>
<name>A0A6I8PQX7_ORNAN</name>
<keyword evidence="11" id="KW-0180">Complement pathway</keyword>
<evidence type="ECO:0000256" key="6">
    <source>
        <dbReference type="ARBA" id="ARBA00022536"/>
    </source>
</evidence>
<gene>
    <name evidence="25" type="primary">C8B</name>
</gene>
<evidence type="ECO:0000259" key="24">
    <source>
        <dbReference type="PROSITE" id="PS51412"/>
    </source>
</evidence>
<dbReference type="GO" id="GO:0006956">
    <property type="term" value="P:complement activation"/>
    <property type="evidence" value="ECO:0000318"/>
    <property type="project" value="GO_Central"/>
</dbReference>
<evidence type="ECO:0000256" key="4">
    <source>
        <dbReference type="ARBA" id="ARBA00013949"/>
    </source>
</evidence>
<dbReference type="SUPFAM" id="SSF82895">
    <property type="entry name" value="TSP-1 type 1 repeat"/>
    <property type="match status" value="1"/>
</dbReference>
<keyword evidence="9" id="KW-0204">Cytolysis</keyword>
<dbReference type="PROSITE" id="PS51412">
    <property type="entry name" value="MACPF_2"/>
    <property type="match status" value="1"/>
</dbReference>
<evidence type="ECO:0000256" key="5">
    <source>
        <dbReference type="ARBA" id="ARBA00022525"/>
    </source>
</evidence>
<dbReference type="InterPro" id="IPR036383">
    <property type="entry name" value="TSP1_rpt_sf"/>
</dbReference>
<keyword evidence="10" id="KW-0391">Immunity</keyword>
<keyword evidence="17" id="KW-1053">Target membrane</keyword>
<keyword evidence="13" id="KW-0472">Membrane</keyword>
<dbReference type="Proteomes" id="UP000002279">
    <property type="component" value="Chromosome 18"/>
</dbReference>
<keyword evidence="8" id="KW-0399">Innate immunity</keyword>
<evidence type="ECO:0000256" key="10">
    <source>
        <dbReference type="ARBA" id="ARBA00022859"/>
    </source>
</evidence>
<evidence type="ECO:0000256" key="18">
    <source>
        <dbReference type="ARBA" id="ARBA00031383"/>
    </source>
</evidence>
<evidence type="ECO:0000256" key="16">
    <source>
        <dbReference type="ARBA" id="ARBA00023180"/>
    </source>
</evidence>
<evidence type="ECO:0000256" key="9">
    <source>
        <dbReference type="ARBA" id="ARBA00022852"/>
    </source>
</evidence>
<evidence type="ECO:0000256" key="23">
    <source>
        <dbReference type="SAM" id="SignalP"/>
    </source>
</evidence>
<feature type="disulfide bond" evidence="21">
    <location>
        <begin position="183"/>
        <end position="198"/>
    </location>
</feature>
<evidence type="ECO:0000313" key="26">
    <source>
        <dbReference type="Proteomes" id="UP000002279"/>
    </source>
</evidence>
<dbReference type="AlphaFoldDB" id="A0A6I8PQX7"/>
<evidence type="ECO:0000256" key="19">
    <source>
        <dbReference type="ARBA" id="ARBA00093292"/>
    </source>
</evidence>
<feature type="region of interest" description="Disordered" evidence="22">
    <location>
        <begin position="557"/>
        <end position="596"/>
    </location>
</feature>
<feature type="region of interest" description="Disordered" evidence="22">
    <location>
        <begin position="78"/>
        <end position="97"/>
    </location>
</feature>
<accession>A0A6I8PQX7</accession>
<keyword evidence="14 21" id="KW-1015">Disulfide bond</keyword>
<dbReference type="FunCoup" id="A0A6I8PQX7">
    <property type="interactions" value="146"/>
</dbReference>
<comment type="similarity">
    <text evidence="3">Belongs to the complement C6/C7/C8/C9 family.</text>
</comment>
<dbReference type="Pfam" id="PF01823">
    <property type="entry name" value="MACPF"/>
    <property type="match status" value="1"/>
</dbReference>
<dbReference type="Pfam" id="PF00090">
    <property type="entry name" value="TSP_1"/>
    <property type="match status" value="1"/>
</dbReference>
<proteinExistence type="inferred from homology"/>
<comment type="function">
    <text evidence="19">Component of the membrane attack complex (MAC), a multiprotein complex activated by the complement cascade, which inserts into a target cell membrane and forms a pore, leading to target cell membrane rupture and cell lysis. The MAC is initiated by proteolytic cleavage of C5 into complement C5b in response to the classical, alternative, lectin and GZMK complement pathways. The complement pathways consist in a cascade of proteins that leads to phagocytosis and breakdown of pathogens and signaling that strengthens the adaptive immune system. C8B, together with C8A and C8G, inserts into the target membrane, but does not form pores by itself. During MAC assembly, associates with C5b, C6 and C7 to form the C5b8 intermediate complex that inserts into the target membrane and traverses the bilayer increasing membrane rigidity.</text>
</comment>
<evidence type="ECO:0000256" key="8">
    <source>
        <dbReference type="ARBA" id="ARBA00022588"/>
    </source>
</evidence>
<evidence type="ECO:0000256" key="22">
    <source>
        <dbReference type="SAM" id="MobiDB-lite"/>
    </source>
</evidence>
<reference evidence="25" key="2">
    <citation type="submission" date="2025-08" db="UniProtKB">
        <authorList>
            <consortium name="Ensembl"/>
        </authorList>
    </citation>
    <scope>IDENTIFICATION</scope>
    <source>
        <strain evidence="25">Glennie</strain>
    </source>
</reference>
<keyword evidence="6" id="KW-0245">EGF-like domain</keyword>
<dbReference type="PANTHER" id="PTHR45742:SF5">
    <property type="entry name" value="COMPLEMENT COMPONENT C8 BETA CHAIN"/>
    <property type="match status" value="1"/>
</dbReference>
<dbReference type="GeneTree" id="ENSGT00940000160247"/>
<dbReference type="GO" id="GO:0005579">
    <property type="term" value="C:membrane attack complex"/>
    <property type="evidence" value="ECO:0000318"/>
    <property type="project" value="GO_Central"/>
</dbReference>
<dbReference type="PANTHER" id="PTHR45742">
    <property type="entry name" value="COMPLEMENT COMPONENT C6"/>
    <property type="match status" value="1"/>
</dbReference>
<dbReference type="InterPro" id="IPR002172">
    <property type="entry name" value="LDrepeatLR_classA_rpt"/>
</dbReference>
<keyword evidence="16" id="KW-0325">Glycoprotein</keyword>
<evidence type="ECO:0000313" key="25">
    <source>
        <dbReference type="Ensembl" id="ENSOANP00000054584.1"/>
    </source>
</evidence>
<dbReference type="GO" id="GO:0006958">
    <property type="term" value="P:complement activation, classical pathway"/>
    <property type="evidence" value="ECO:0007669"/>
    <property type="project" value="UniProtKB-KW"/>
</dbReference>
<keyword evidence="5" id="KW-0964">Secreted</keyword>
<keyword evidence="7" id="KW-1052">Target cell membrane</keyword>